<sequence>MKKFRKISLTAVAILCVLITTVSVGALPAEVDANYAHGHPVKITNQNDFANGEVSSTAYYGGSNSKGVDSSKVEITNLIEKNLGNIYAGGNGQSVDSTSLTINGPWNDSWASNSTSAYGSGWWLYGGGNGANATVNTSSIIMNSGLVRGYLIGGGSGGASTGTTNIVVNGGQVGSSASDTNGQGEIYGGGNGSPVTGNTNITINGGTIQQHIVGGGLGTNADVFGSTFINIAGGVFGGTIAGAGGNKNNIVYGNTNVMITGGTTKTTGGANPQKITGGGYWSSNTVQGTANVTFALPEGQSIVANLYGSGGIRQDDDKYGGLVTGTLKNTVGASNITLASGILDGNVLGGGNFGDVTNQSTITLNGATVNKNIYGGSYSRGIIDTNEINLISGTVKGNVYGSGGYNNNNYIQTTNSATTNIYSAADVQGTIVASSSHASNIIGGQARVILNDMSDLSGFLTTYAGKTIETGTGSNTAIEFSNFSTDNTVIAGTSASKFTYLDFTNTTNIHIKDALSTYFGNYWLVDETSKVYIDQDETFDAIDVTNKGEIALVTGTQDYKTLDMSGSYTGVSANLSMSAEEVGFSDYVNINGAATGSTTLNLSLKDNTWGGEVLDLIEADVTTSEASAFTMEPFTCVINKAGRSITGSARLMSREDSTTQRIYWYLQFTEYPQAQIEGTKEITGITSTTEKFTFEAVEVDTTGTAIAGVDTTSATITGTGTFEIDLGVVSEGTHYYAISEKDTGTKYWTYDTTIYTVEVNVLYDSGKNEYRVEYKNADDIVFKNVYKKTEEVTPKPDPVDPEKPDPTDPDPATPNKPDETPSKAVESDDRVTMTTYPSTNPPLGDQTNVVWYASIITMSMLTVVVVLRKMKRQ</sequence>
<name>A0ABU0E0F8_9FIRM</name>
<evidence type="ECO:0000256" key="3">
    <source>
        <dbReference type="SAM" id="SignalP"/>
    </source>
</evidence>
<feature type="chain" id="PRO_5046116920" evidence="3">
    <location>
        <begin position="27"/>
        <end position="873"/>
    </location>
</feature>
<feature type="region of interest" description="Disordered" evidence="1">
    <location>
        <begin position="790"/>
        <end position="843"/>
    </location>
</feature>
<comment type="caution">
    <text evidence="5">The sequence shown here is derived from an EMBL/GenBank/DDBJ whole genome shotgun (WGS) entry which is preliminary data.</text>
</comment>
<protein>
    <submittedName>
        <fullName evidence="5">Pilin isopeptide linkage protein</fullName>
    </submittedName>
</protein>
<evidence type="ECO:0000313" key="5">
    <source>
        <dbReference type="EMBL" id="MDQ0360311.1"/>
    </source>
</evidence>
<evidence type="ECO:0000256" key="2">
    <source>
        <dbReference type="SAM" id="Phobius"/>
    </source>
</evidence>
<keyword evidence="2" id="KW-1133">Transmembrane helix</keyword>
<evidence type="ECO:0000256" key="1">
    <source>
        <dbReference type="SAM" id="MobiDB-lite"/>
    </source>
</evidence>
<accession>A0ABU0E0F8</accession>
<feature type="transmembrane region" description="Helical" evidence="2">
    <location>
        <begin position="849"/>
        <end position="867"/>
    </location>
</feature>
<reference evidence="5 6" key="1">
    <citation type="submission" date="2023-07" db="EMBL/GenBank/DDBJ databases">
        <title>Genomic Encyclopedia of Type Strains, Phase IV (KMG-IV): sequencing the most valuable type-strain genomes for metagenomic binning, comparative biology and taxonomic classification.</title>
        <authorList>
            <person name="Goeker M."/>
        </authorList>
    </citation>
    <scope>NUCLEOTIDE SEQUENCE [LARGE SCALE GENOMIC DNA]</scope>
    <source>
        <strain evidence="5 6">DSM 16784</strain>
    </source>
</reference>
<keyword evidence="2" id="KW-0472">Membrane</keyword>
<proteinExistence type="predicted"/>
<organism evidence="5 6">
    <name type="scientific">Breznakia pachnodae</name>
    <dbReference type="NCBI Taxonomy" id="265178"/>
    <lineage>
        <taxon>Bacteria</taxon>
        <taxon>Bacillati</taxon>
        <taxon>Bacillota</taxon>
        <taxon>Erysipelotrichia</taxon>
        <taxon>Erysipelotrichales</taxon>
        <taxon>Erysipelotrichaceae</taxon>
        <taxon>Breznakia</taxon>
    </lineage>
</organism>
<evidence type="ECO:0000259" key="4">
    <source>
        <dbReference type="Pfam" id="PF12892"/>
    </source>
</evidence>
<feature type="compositionally biased region" description="Basic and acidic residues" evidence="1">
    <location>
        <begin position="790"/>
        <end position="806"/>
    </location>
</feature>
<dbReference type="Proteomes" id="UP001230220">
    <property type="component" value="Unassembled WGS sequence"/>
</dbReference>
<keyword evidence="6" id="KW-1185">Reference proteome</keyword>
<dbReference type="Gene3D" id="2.60.40.3050">
    <property type="match status" value="1"/>
</dbReference>
<keyword evidence="2" id="KW-0812">Transmembrane</keyword>
<dbReference type="InterPro" id="IPR022464">
    <property type="entry name" value="Strep_pil_isopept_link"/>
</dbReference>
<dbReference type="Pfam" id="PF12892">
    <property type="entry name" value="FctA"/>
    <property type="match status" value="1"/>
</dbReference>
<feature type="domain" description="Streptococcal pilin isopeptide linkage" evidence="4">
    <location>
        <begin position="676"/>
        <end position="787"/>
    </location>
</feature>
<feature type="signal peptide" evidence="3">
    <location>
        <begin position="1"/>
        <end position="26"/>
    </location>
</feature>
<keyword evidence="3" id="KW-0732">Signal</keyword>
<feature type="compositionally biased region" description="Basic and acidic residues" evidence="1">
    <location>
        <begin position="816"/>
        <end position="831"/>
    </location>
</feature>
<dbReference type="EMBL" id="JAUSUR010000001">
    <property type="protein sequence ID" value="MDQ0360311.1"/>
    <property type="molecule type" value="Genomic_DNA"/>
</dbReference>
<gene>
    <name evidence="5" type="ORF">J2S15_001042</name>
</gene>
<dbReference type="RefSeq" id="WP_307406116.1">
    <property type="nucleotide sequence ID" value="NZ_JAUSUR010000001.1"/>
</dbReference>
<dbReference type="InterPro" id="IPR038174">
    <property type="entry name" value="Strep_pil_link_sf"/>
</dbReference>
<evidence type="ECO:0000313" key="6">
    <source>
        <dbReference type="Proteomes" id="UP001230220"/>
    </source>
</evidence>